<name>A0ACD5DDA9_9LACO</name>
<accession>A0ACD5DDA9</accession>
<sequence>MDESKNIVEKLNEAAKNIGAVKKDGNNSFQKYRFQSETAIKSAVEAAIETVGIRIIPDYEVINQYDKPGKNNLNHYVDVMGTFTITDGVDQLKGTMPGSGQDTGEKAMAKACTSAQKYFYKQLFNITDKEEDPDADNSDTTFVKQSKPRTQSTPAPINANQKASLDELFDSMAQITSKPIIEVKQGYLSLVGADSVDVLNNHVANKLIEIVSSQLIKQQDKVKQEA</sequence>
<evidence type="ECO:0000313" key="2">
    <source>
        <dbReference type="Proteomes" id="UP001149860"/>
    </source>
</evidence>
<protein>
    <submittedName>
        <fullName evidence="1">ERF family protein</fullName>
    </submittedName>
</protein>
<dbReference type="Proteomes" id="UP001149860">
    <property type="component" value="Chromosome"/>
</dbReference>
<gene>
    <name evidence="1" type="ORF">O0236_007435</name>
</gene>
<evidence type="ECO:0000313" key="1">
    <source>
        <dbReference type="EMBL" id="XFD39262.1"/>
    </source>
</evidence>
<dbReference type="EMBL" id="CP168151">
    <property type="protein sequence ID" value="XFD39262.1"/>
    <property type="molecule type" value="Genomic_DNA"/>
</dbReference>
<reference evidence="1" key="1">
    <citation type="submission" date="2024-08" db="EMBL/GenBank/DDBJ databases">
        <title>Lentilactobacillus sp. nov., isolated from tree bark.</title>
        <authorList>
            <person name="Phuengjayaem S."/>
            <person name="Tanasupawat S."/>
        </authorList>
    </citation>
    <scope>NUCLEOTIDE SEQUENCE</scope>
    <source>
        <strain evidence="1">SPB1-3</strain>
    </source>
</reference>
<keyword evidence="2" id="KW-1185">Reference proteome</keyword>
<proteinExistence type="predicted"/>
<organism evidence="1 2">
    <name type="scientific">Lentilactobacillus terminaliae</name>
    <dbReference type="NCBI Taxonomy" id="3003483"/>
    <lineage>
        <taxon>Bacteria</taxon>
        <taxon>Bacillati</taxon>
        <taxon>Bacillota</taxon>
        <taxon>Bacilli</taxon>
        <taxon>Lactobacillales</taxon>
        <taxon>Lactobacillaceae</taxon>
        <taxon>Lentilactobacillus</taxon>
    </lineage>
</organism>